<gene>
    <name evidence="1" type="ORF">CWO36_09655</name>
</gene>
<accession>A0A2T5EIR1</accession>
<sequence>MNIIKDIIQISKKLSLDDVNEAETRLKVIDKVLFDVLEWTHEDVTVEQRVSEDGGTTYADYVIRTANAALVVEAKKVGIPFETISKNRRMKLSRSNLVDKLGDAIIQAREYCRKLSIQFAVVTNGEQWIIFPANRVDQVTFHDSTAIVFNSLQSALEDDFGDFYGLLSRKAVINSSLENSLLGYTEDQVEERRLKNFFRTNSYYHSNNSMYPLIEEAITTAFSDTIIDMEPSLFEKCYVNSADRTKFDRKINMHISKSQSLFNKSPIRPLKKNKNNAFKDVLNKAHTQAKPLAIVIMGTVGSGKTTFQHFTRNVSSAKLFENKVNGFYPQWLRVDFLGYTKDQTPVDYIYDLLMDYIIDDEIMSDYHGCIKLAYKKDIEAIKKGPSFLIANDESKLNEIITSKLQKDYDDKKPYVDKILSFVSKKSPVYLVIDNVDQLGEDTQSQIFTESVAFAQKIRLNLVISIRSSTYVEHRNSAAFNAFDFDPILIEPPKVESVLSKRFFLAKNLIDGESGEFVSENGFKVSVDNLSSIIELVQSSVLGTEVGKLLEVLAAGDIRNALKMTRHFLEHGYSNPAKAMQTYQSKGFYTLPRHEALRAILLGSYSVYSEETSLIGNPFDSRLGRTNLQMVRMFILSALVQYSTDSTFQYLDGMEIRKRMRLIGIADEYTLKVLRDLCELRFIHTASHDKAEFSSNYYPSRLGGYIIRDLISNNTFMENVMMDTFISDENVWNTLSEIGRKIQNSSGDVVKRLEYRFEKIHVFYDYLSMLYNQILSEGQKRNLPKEWKSNPFDEAKNNLNKHMEVALASARRNYGDSGK</sequence>
<evidence type="ECO:0000313" key="2">
    <source>
        <dbReference type="Proteomes" id="UP000244080"/>
    </source>
</evidence>
<proteinExistence type="predicted"/>
<protein>
    <submittedName>
        <fullName evidence="1">Uncharacterized protein</fullName>
    </submittedName>
</protein>
<dbReference type="AlphaFoldDB" id="A0A2T5EIR1"/>
<comment type="caution">
    <text evidence="1">The sequence shown here is derived from an EMBL/GenBank/DDBJ whole genome shotgun (WGS) entry which is preliminary data.</text>
</comment>
<dbReference type="InterPro" id="IPR027417">
    <property type="entry name" value="P-loop_NTPase"/>
</dbReference>
<evidence type="ECO:0000313" key="1">
    <source>
        <dbReference type="EMBL" id="PTP19921.1"/>
    </source>
</evidence>
<dbReference type="Proteomes" id="UP000244080">
    <property type="component" value="Unassembled WGS sequence"/>
</dbReference>
<dbReference type="RefSeq" id="WP_017085741.1">
    <property type="nucleotide sequence ID" value="NZ_CAWNZY010000021.1"/>
</dbReference>
<dbReference type="EMBL" id="PIGA01000012">
    <property type="protein sequence ID" value="PTP19921.1"/>
    <property type="molecule type" value="Genomic_DNA"/>
</dbReference>
<dbReference type="Gene3D" id="3.40.50.300">
    <property type="entry name" value="P-loop containing nucleotide triphosphate hydrolases"/>
    <property type="match status" value="1"/>
</dbReference>
<name>A0A2T5EIR1_VIBSP</name>
<organism evidence="1 2">
    <name type="scientific">Vibrio splendidus</name>
    <dbReference type="NCBI Taxonomy" id="29497"/>
    <lineage>
        <taxon>Bacteria</taxon>
        <taxon>Pseudomonadati</taxon>
        <taxon>Pseudomonadota</taxon>
        <taxon>Gammaproteobacteria</taxon>
        <taxon>Vibrionales</taxon>
        <taxon>Vibrionaceae</taxon>
        <taxon>Vibrio</taxon>
    </lineage>
</organism>
<reference evidence="1 2" key="1">
    <citation type="submission" date="2017-11" db="EMBL/GenBank/DDBJ databases">
        <title>Population delineation of vibrios coincides with oyster pathogenicity.</title>
        <authorList>
            <person name="Bruto M."/>
            <person name="Labreuche Y."/>
            <person name="James A."/>
            <person name="Piel D."/>
            <person name="Chenivesse S."/>
            <person name="Petton B."/>
            <person name="Polz M.F."/>
            <person name="Le Roux F."/>
        </authorList>
    </citation>
    <scope>NUCLEOTIDE SEQUENCE [LARGE SCALE GENOMIC DNA]</scope>
    <source>
        <strain evidence="1 2">1F_55</strain>
    </source>
</reference>
<dbReference type="SUPFAM" id="SSF52540">
    <property type="entry name" value="P-loop containing nucleoside triphosphate hydrolases"/>
    <property type="match status" value="1"/>
</dbReference>